<name>A0ABS7ZCQ5_9MICO</name>
<feature type="region of interest" description="Disordered" evidence="1">
    <location>
        <begin position="67"/>
        <end position="125"/>
    </location>
</feature>
<dbReference type="EMBL" id="JAIXCQ010000003">
    <property type="protein sequence ID" value="MCA5892815.1"/>
    <property type="molecule type" value="Genomic_DNA"/>
</dbReference>
<keyword evidence="2" id="KW-0472">Membrane</keyword>
<dbReference type="Proteomes" id="UP001319870">
    <property type="component" value="Unassembled WGS sequence"/>
</dbReference>
<keyword evidence="4" id="KW-1185">Reference proteome</keyword>
<evidence type="ECO:0000256" key="1">
    <source>
        <dbReference type="SAM" id="MobiDB-lite"/>
    </source>
</evidence>
<accession>A0ABS7ZCQ5</accession>
<keyword evidence="2" id="KW-1133">Transmembrane helix</keyword>
<gene>
    <name evidence="3" type="ORF">LEP48_05530</name>
</gene>
<comment type="caution">
    <text evidence="3">The sequence shown here is derived from an EMBL/GenBank/DDBJ whole genome shotgun (WGS) entry which is preliminary data.</text>
</comment>
<keyword evidence="2" id="KW-0812">Transmembrane</keyword>
<evidence type="ECO:0008006" key="5">
    <source>
        <dbReference type="Google" id="ProtNLM"/>
    </source>
</evidence>
<organism evidence="3 4">
    <name type="scientific">Isoptericola luteus</name>
    <dbReference type="NCBI Taxonomy" id="2879484"/>
    <lineage>
        <taxon>Bacteria</taxon>
        <taxon>Bacillati</taxon>
        <taxon>Actinomycetota</taxon>
        <taxon>Actinomycetes</taxon>
        <taxon>Micrococcales</taxon>
        <taxon>Promicromonosporaceae</taxon>
        <taxon>Isoptericola</taxon>
    </lineage>
</organism>
<feature type="compositionally biased region" description="Basic and acidic residues" evidence="1">
    <location>
        <begin position="79"/>
        <end position="90"/>
    </location>
</feature>
<dbReference type="RefSeq" id="WP_225564581.1">
    <property type="nucleotide sequence ID" value="NZ_JAIXCQ010000003.1"/>
</dbReference>
<evidence type="ECO:0000256" key="2">
    <source>
        <dbReference type="SAM" id="Phobius"/>
    </source>
</evidence>
<evidence type="ECO:0000313" key="3">
    <source>
        <dbReference type="EMBL" id="MCA5892815.1"/>
    </source>
</evidence>
<protein>
    <recommendedName>
        <fullName evidence="5">Secreted protein</fullName>
    </recommendedName>
</protein>
<evidence type="ECO:0000313" key="4">
    <source>
        <dbReference type="Proteomes" id="UP001319870"/>
    </source>
</evidence>
<feature type="transmembrane region" description="Helical" evidence="2">
    <location>
        <begin position="41"/>
        <end position="59"/>
    </location>
</feature>
<sequence length="125" mass="12586">MSLASVVGSLPAWAVLAAGTTPSPSPSQGPSELEVTPGLEGFVATFAVAVACVLLFLSLTRHLRRATRNAEDLGLPVTEPRRVGSGRRSDSSQAPGGPAVPGGPDADGRDGDGSGPGEPDDGDRR</sequence>
<proteinExistence type="predicted"/>
<reference evidence="3 4" key="1">
    <citation type="submission" date="2021-09" db="EMBL/GenBank/DDBJ databases">
        <title>Isoptericola luteus sp. nov., a novel bacterium isolated from Harbin, the capital city of Heilongjiang province.</title>
        <authorList>
            <person name="Li J."/>
        </authorList>
    </citation>
    <scope>NUCLEOTIDE SEQUENCE [LARGE SCALE GENOMIC DNA]</scope>
    <source>
        <strain evidence="3 4">NEAU-Y5</strain>
    </source>
</reference>